<dbReference type="RefSeq" id="WP_316412640.1">
    <property type="nucleotide sequence ID" value="NZ_AP027080.1"/>
</dbReference>
<organism evidence="2 3">
    <name type="scientific">Mesoterricola silvestris</name>
    <dbReference type="NCBI Taxonomy" id="2927979"/>
    <lineage>
        <taxon>Bacteria</taxon>
        <taxon>Pseudomonadati</taxon>
        <taxon>Acidobacteriota</taxon>
        <taxon>Holophagae</taxon>
        <taxon>Holophagales</taxon>
        <taxon>Holophagaceae</taxon>
        <taxon>Mesoterricola</taxon>
    </lineage>
</organism>
<protein>
    <submittedName>
        <fullName evidence="2">Uncharacterized protein</fullName>
    </submittedName>
</protein>
<feature type="transmembrane region" description="Helical" evidence="1">
    <location>
        <begin position="23"/>
        <end position="41"/>
    </location>
</feature>
<gene>
    <name evidence="2" type="ORF">METEAL_31410</name>
</gene>
<proteinExistence type="predicted"/>
<dbReference type="AlphaFoldDB" id="A0AA48GTW2"/>
<evidence type="ECO:0000313" key="3">
    <source>
        <dbReference type="Proteomes" id="UP001238179"/>
    </source>
</evidence>
<evidence type="ECO:0000313" key="2">
    <source>
        <dbReference type="EMBL" id="BDU73967.1"/>
    </source>
</evidence>
<reference evidence="3" key="1">
    <citation type="journal article" date="2023" name="Int. J. Syst. Evol. Microbiol.">
        <title>Mesoterricola silvestris gen. nov., sp. nov., Mesoterricola sediminis sp. nov., Geothrix oryzae sp. nov., Geothrix edaphica sp. nov., Geothrix rubra sp. nov., and Geothrix limicola sp. nov., six novel members of Acidobacteriota isolated from soils.</title>
        <authorList>
            <person name="Itoh H."/>
            <person name="Sugisawa Y."/>
            <person name="Mise K."/>
            <person name="Xu Z."/>
            <person name="Kuniyasu M."/>
            <person name="Ushijima N."/>
            <person name="Kawano K."/>
            <person name="Kobayashi E."/>
            <person name="Shiratori Y."/>
            <person name="Masuda Y."/>
            <person name="Senoo K."/>
        </authorList>
    </citation>
    <scope>NUCLEOTIDE SEQUENCE [LARGE SCALE GENOMIC DNA]</scope>
    <source>
        <strain evidence="3">W79</strain>
    </source>
</reference>
<name>A0AA48GTW2_9BACT</name>
<sequence length="146" mass="16195">MPSLESPPPESDRRRERRWGRSALVLGVLVVAASVPAVVHLRRLAALPQGPVDHGPLPGEVRSRVMAVLDQHLEGAVLEEVRQGPVREFHVRGRSRAPLAQEFYAGFRPAITDRLMPLLRPYGEILSFDIAALDLPPARLRPLPKD</sequence>
<keyword evidence="1" id="KW-1133">Transmembrane helix</keyword>
<dbReference type="EMBL" id="AP027080">
    <property type="protein sequence ID" value="BDU73967.1"/>
    <property type="molecule type" value="Genomic_DNA"/>
</dbReference>
<keyword evidence="3" id="KW-1185">Reference proteome</keyword>
<keyword evidence="1" id="KW-0472">Membrane</keyword>
<keyword evidence="1" id="KW-0812">Transmembrane</keyword>
<dbReference type="KEGG" id="msil:METEAL_31410"/>
<evidence type="ECO:0000256" key="1">
    <source>
        <dbReference type="SAM" id="Phobius"/>
    </source>
</evidence>
<dbReference type="Proteomes" id="UP001238179">
    <property type="component" value="Chromosome"/>
</dbReference>
<accession>A0AA48GTW2</accession>